<accession>A0A9W8ACT0</accession>
<keyword evidence="8" id="KW-0732">Signal</keyword>
<dbReference type="EMBL" id="JANBPT010000053">
    <property type="protein sequence ID" value="KAJ1928945.1"/>
    <property type="molecule type" value="Genomic_DNA"/>
</dbReference>
<evidence type="ECO:0000256" key="7">
    <source>
        <dbReference type="SAM" id="Phobius"/>
    </source>
</evidence>
<keyword evidence="3 7" id="KW-0812">Transmembrane</keyword>
<keyword evidence="5 7" id="KW-0472">Membrane</keyword>
<feature type="domain" description="TM7S3/TM198-like" evidence="9">
    <location>
        <begin position="53"/>
        <end position="249"/>
    </location>
</feature>
<evidence type="ECO:0000313" key="11">
    <source>
        <dbReference type="Proteomes" id="UP001150569"/>
    </source>
</evidence>
<dbReference type="GO" id="GO:0005886">
    <property type="term" value="C:plasma membrane"/>
    <property type="evidence" value="ECO:0007669"/>
    <property type="project" value="TreeGrafter"/>
</dbReference>
<comment type="subcellular location">
    <subcellularLocation>
        <location evidence="1">Membrane</location>
        <topology evidence="1">Multi-pass membrane protein</topology>
    </subcellularLocation>
</comment>
<evidence type="ECO:0000256" key="8">
    <source>
        <dbReference type="SAM" id="SignalP"/>
    </source>
</evidence>
<evidence type="ECO:0000256" key="4">
    <source>
        <dbReference type="ARBA" id="ARBA00022989"/>
    </source>
</evidence>
<protein>
    <recommendedName>
        <fullName evidence="6">Transmembrane protein 198</fullName>
    </recommendedName>
</protein>
<comment type="caution">
    <text evidence="10">The sequence shown here is derived from an EMBL/GenBank/DDBJ whole genome shotgun (WGS) entry which is preliminary data.</text>
</comment>
<organism evidence="10 11">
    <name type="scientific">Tieghemiomyces parasiticus</name>
    <dbReference type="NCBI Taxonomy" id="78921"/>
    <lineage>
        <taxon>Eukaryota</taxon>
        <taxon>Fungi</taxon>
        <taxon>Fungi incertae sedis</taxon>
        <taxon>Zoopagomycota</taxon>
        <taxon>Kickxellomycotina</taxon>
        <taxon>Dimargaritomycetes</taxon>
        <taxon>Dimargaritales</taxon>
        <taxon>Dimargaritaceae</taxon>
        <taxon>Tieghemiomyces</taxon>
    </lineage>
</organism>
<feature type="transmembrane region" description="Helical" evidence="7">
    <location>
        <begin position="186"/>
        <end position="208"/>
    </location>
</feature>
<gene>
    <name evidence="10" type="ORF">IWQ60_001586</name>
</gene>
<dbReference type="PANTHER" id="PTHR31247:SF5">
    <property type="entry name" value="DUF4203 DOMAIN-CONTAINING PROTEIN"/>
    <property type="match status" value="1"/>
</dbReference>
<evidence type="ECO:0000256" key="5">
    <source>
        <dbReference type="ARBA" id="ARBA00023136"/>
    </source>
</evidence>
<name>A0A9W8ACT0_9FUNG</name>
<feature type="transmembrane region" description="Helical" evidence="7">
    <location>
        <begin position="73"/>
        <end position="94"/>
    </location>
</feature>
<keyword evidence="4 7" id="KW-1133">Transmembrane helix</keyword>
<feature type="transmembrane region" description="Helical" evidence="7">
    <location>
        <begin position="45"/>
        <end position="66"/>
    </location>
</feature>
<sequence length="257" mass="27814">MLHLSAMGSSKLGAAATRFWLFAVGVLSCFAATWAQETTGGGYHLFAQDIIAGIILIIVGFLFCFFGRRLFKVVLFLAGFCVFALLVLLACYRIRPPTEDETTRAILYYVAAVIGGIFGGVLSMCFWFVGLALIGALGGFTLAVWLLSLRSGGLITSTWGQVLLVVLLVLAGMIAIFFLEKHILIIATALWGAYAMMVGIDSFAHTGFREQLSEFFDGDTASVYNTNAKVYAMIGSTIALALIGAIVQYRSFTGRHR</sequence>
<proteinExistence type="inferred from homology"/>
<keyword evidence="11" id="KW-1185">Reference proteome</keyword>
<evidence type="ECO:0000313" key="10">
    <source>
        <dbReference type="EMBL" id="KAJ1928945.1"/>
    </source>
</evidence>
<evidence type="ECO:0000256" key="1">
    <source>
        <dbReference type="ARBA" id="ARBA00004141"/>
    </source>
</evidence>
<dbReference type="PANTHER" id="PTHR31247">
    <property type="entry name" value="TRANSMEMBRANE PROTEIN 198 FAMILY MEMBER"/>
    <property type="match status" value="1"/>
</dbReference>
<reference evidence="10" key="1">
    <citation type="submission" date="2022-07" db="EMBL/GenBank/DDBJ databases">
        <title>Phylogenomic reconstructions and comparative analyses of Kickxellomycotina fungi.</title>
        <authorList>
            <person name="Reynolds N.K."/>
            <person name="Stajich J.E."/>
            <person name="Barry K."/>
            <person name="Grigoriev I.V."/>
            <person name="Crous P."/>
            <person name="Smith M.E."/>
        </authorList>
    </citation>
    <scope>NUCLEOTIDE SEQUENCE</scope>
    <source>
        <strain evidence="10">RSA 861</strain>
    </source>
</reference>
<evidence type="ECO:0000256" key="2">
    <source>
        <dbReference type="ARBA" id="ARBA00006244"/>
    </source>
</evidence>
<evidence type="ECO:0000256" key="6">
    <source>
        <dbReference type="ARBA" id="ARBA00049737"/>
    </source>
</evidence>
<dbReference type="InterPro" id="IPR025256">
    <property type="entry name" value="TM7S3/TM198-like_dom"/>
</dbReference>
<dbReference type="Pfam" id="PF13886">
    <property type="entry name" value="TM7S3_TM198"/>
    <property type="match status" value="1"/>
</dbReference>
<evidence type="ECO:0000256" key="3">
    <source>
        <dbReference type="ARBA" id="ARBA00022692"/>
    </source>
</evidence>
<dbReference type="Proteomes" id="UP001150569">
    <property type="component" value="Unassembled WGS sequence"/>
</dbReference>
<dbReference type="InterPro" id="IPR040236">
    <property type="entry name" value="TMEM198"/>
</dbReference>
<comment type="similarity">
    <text evidence="2">Belongs to the TMEM198 family.</text>
</comment>
<evidence type="ECO:0000259" key="9">
    <source>
        <dbReference type="Pfam" id="PF13886"/>
    </source>
</evidence>
<feature type="chain" id="PRO_5040790874" description="Transmembrane protein 198" evidence="8">
    <location>
        <begin position="36"/>
        <end position="257"/>
    </location>
</feature>
<feature type="transmembrane region" description="Helical" evidence="7">
    <location>
        <begin position="228"/>
        <end position="247"/>
    </location>
</feature>
<feature type="transmembrane region" description="Helical" evidence="7">
    <location>
        <begin position="106"/>
        <end position="122"/>
    </location>
</feature>
<feature type="signal peptide" evidence="8">
    <location>
        <begin position="1"/>
        <end position="35"/>
    </location>
</feature>
<dbReference type="OrthoDB" id="102260at2759"/>
<feature type="transmembrane region" description="Helical" evidence="7">
    <location>
        <begin position="127"/>
        <end position="147"/>
    </location>
</feature>
<feature type="transmembrane region" description="Helical" evidence="7">
    <location>
        <begin position="159"/>
        <end position="179"/>
    </location>
</feature>
<dbReference type="AlphaFoldDB" id="A0A9W8ACT0"/>